<sequence length="344" mass="38669">MQLKFDALIDKKTWNLVPYSSDMSVIDNKWVFRVKHKPDGSIDRFKARLVAKGFQQTAGIDYFFTKLKQFLVSLEFKISVSDNSLFFKKVDGHLLVVLIYVDDILITGGNNVAIFDLIKILGQRFALKTLGDVSYFLGLEVTRNSAGMVLTQIKYVTDLLNKTHMLNCNPCSTPLSTTHKLTLSDSAPFDQPTVYRSTIGALQYLTITRSDISFDVNKLSQYLHAPTVNHWSACKHLLRYLKGTVHLGLAFYPAKRMVLEAYSDADWASDSDDRKSTGGHCVFLGGNLLTWSSRKQGVVSRSSAESEYRSLADTTTDLVWLHSLLKELGVSIESPSLLWCDNQC</sequence>
<feature type="domain" description="Reverse transcriptase Ty1/copia-type" evidence="1">
    <location>
        <begin position="63"/>
        <end position="175"/>
    </location>
</feature>
<evidence type="ECO:0000313" key="2">
    <source>
        <dbReference type="EMBL" id="KAK6157457.1"/>
    </source>
</evidence>
<dbReference type="EMBL" id="JABTTQ020000005">
    <property type="protein sequence ID" value="KAK6157457.1"/>
    <property type="molecule type" value="Genomic_DNA"/>
</dbReference>
<evidence type="ECO:0000259" key="1">
    <source>
        <dbReference type="Pfam" id="PF07727"/>
    </source>
</evidence>
<organism evidence="2 3">
    <name type="scientific">Rehmannia glutinosa</name>
    <name type="common">Chinese foxglove</name>
    <dbReference type="NCBI Taxonomy" id="99300"/>
    <lineage>
        <taxon>Eukaryota</taxon>
        <taxon>Viridiplantae</taxon>
        <taxon>Streptophyta</taxon>
        <taxon>Embryophyta</taxon>
        <taxon>Tracheophyta</taxon>
        <taxon>Spermatophyta</taxon>
        <taxon>Magnoliopsida</taxon>
        <taxon>eudicotyledons</taxon>
        <taxon>Gunneridae</taxon>
        <taxon>Pentapetalae</taxon>
        <taxon>asterids</taxon>
        <taxon>lamiids</taxon>
        <taxon>Lamiales</taxon>
        <taxon>Orobanchaceae</taxon>
        <taxon>Rehmannieae</taxon>
        <taxon>Rehmannia</taxon>
    </lineage>
</organism>
<keyword evidence="3" id="KW-1185">Reference proteome</keyword>
<protein>
    <recommendedName>
        <fullName evidence="1">Reverse transcriptase Ty1/copia-type domain-containing protein</fullName>
    </recommendedName>
</protein>
<evidence type="ECO:0000313" key="3">
    <source>
        <dbReference type="Proteomes" id="UP001318860"/>
    </source>
</evidence>
<dbReference type="CDD" id="cd09272">
    <property type="entry name" value="RNase_HI_RT_Ty1"/>
    <property type="match status" value="1"/>
</dbReference>
<dbReference type="InterPro" id="IPR043502">
    <property type="entry name" value="DNA/RNA_pol_sf"/>
</dbReference>
<dbReference type="Proteomes" id="UP001318860">
    <property type="component" value="Unassembled WGS sequence"/>
</dbReference>
<proteinExistence type="predicted"/>
<accession>A0ABR0XEA0</accession>
<comment type="caution">
    <text evidence="2">The sequence shown here is derived from an EMBL/GenBank/DDBJ whole genome shotgun (WGS) entry which is preliminary data.</text>
</comment>
<feature type="domain" description="Reverse transcriptase Ty1/copia-type" evidence="1">
    <location>
        <begin position="12"/>
        <end position="62"/>
    </location>
</feature>
<dbReference type="PANTHER" id="PTHR11439:SF467">
    <property type="entry name" value="INTEGRASE CATALYTIC DOMAIN-CONTAINING PROTEIN"/>
    <property type="match status" value="1"/>
</dbReference>
<dbReference type="PANTHER" id="PTHR11439">
    <property type="entry name" value="GAG-POL-RELATED RETROTRANSPOSON"/>
    <property type="match status" value="1"/>
</dbReference>
<dbReference type="Pfam" id="PF07727">
    <property type="entry name" value="RVT_2"/>
    <property type="match status" value="2"/>
</dbReference>
<name>A0ABR0XEA0_REHGL</name>
<gene>
    <name evidence="2" type="ORF">DH2020_011705</name>
</gene>
<dbReference type="InterPro" id="IPR013103">
    <property type="entry name" value="RVT_2"/>
</dbReference>
<reference evidence="2 3" key="1">
    <citation type="journal article" date="2021" name="Comput. Struct. Biotechnol. J.">
        <title>De novo genome assembly of the potent medicinal plant Rehmannia glutinosa using nanopore technology.</title>
        <authorList>
            <person name="Ma L."/>
            <person name="Dong C."/>
            <person name="Song C."/>
            <person name="Wang X."/>
            <person name="Zheng X."/>
            <person name="Niu Y."/>
            <person name="Chen S."/>
            <person name="Feng W."/>
        </authorList>
    </citation>
    <scope>NUCLEOTIDE SEQUENCE [LARGE SCALE GENOMIC DNA]</scope>
    <source>
        <strain evidence="2">DH-2019</strain>
    </source>
</reference>
<dbReference type="SUPFAM" id="SSF56672">
    <property type="entry name" value="DNA/RNA polymerases"/>
    <property type="match status" value="1"/>
</dbReference>